<dbReference type="Proteomes" id="UP000249046">
    <property type="component" value="Unassembled WGS sequence"/>
</dbReference>
<feature type="compositionally biased region" description="Low complexity" evidence="10">
    <location>
        <begin position="1"/>
        <end position="16"/>
    </location>
</feature>
<dbReference type="Pfam" id="PF02501">
    <property type="entry name" value="T2SSI"/>
    <property type="match status" value="1"/>
</dbReference>
<name>A0A2W5KS70_9GAMM</name>
<accession>A0A2W5KS70</accession>
<comment type="caution">
    <text evidence="12">The sequence shown here is derived from an EMBL/GenBank/DDBJ whole genome shotgun (WGS) entry which is preliminary data.</text>
</comment>
<evidence type="ECO:0000256" key="5">
    <source>
        <dbReference type="ARBA" id="ARBA00022519"/>
    </source>
</evidence>
<sequence>MPARRSACAARATARSRPSRSRRDEERIGMRRARTGFTLLEVMIALAVVAIALLALTRGAALEVAAFDAVRERTLAGWIAADVLTETRLTTALPATGRRDGRLRYAARDWRWTLDVQATPDPAIRRLDVAVFADGADAASATLSGFAAQEPQP</sequence>
<feature type="region of interest" description="Disordered" evidence="10">
    <location>
        <begin position="1"/>
        <end position="25"/>
    </location>
</feature>
<dbReference type="GO" id="GO:0015627">
    <property type="term" value="C:type II protein secretion system complex"/>
    <property type="evidence" value="ECO:0007669"/>
    <property type="project" value="UniProtKB-UniRule"/>
</dbReference>
<evidence type="ECO:0000313" key="13">
    <source>
        <dbReference type="Proteomes" id="UP000249046"/>
    </source>
</evidence>
<dbReference type="GO" id="GO:0005886">
    <property type="term" value="C:plasma membrane"/>
    <property type="evidence" value="ECO:0007669"/>
    <property type="project" value="UniProtKB-SubCell"/>
</dbReference>
<comment type="subunit">
    <text evidence="9">Type II secretion is composed of four main components: the outer membrane complex, the inner membrane complex, the cytoplasmic secretion ATPase and the periplasm-spanning pseudopilus.</text>
</comment>
<feature type="domain" description="Type II secretion system protein GspI C-terminal" evidence="11">
    <location>
        <begin position="71"/>
        <end position="147"/>
    </location>
</feature>
<gene>
    <name evidence="12" type="primary">gspI</name>
    <name evidence="12" type="ORF">DI564_03060</name>
</gene>
<evidence type="ECO:0000256" key="3">
    <source>
        <dbReference type="ARBA" id="ARBA00022475"/>
    </source>
</evidence>
<dbReference type="InterPro" id="IPR010052">
    <property type="entry name" value="T2SS_protein-GspI"/>
</dbReference>
<dbReference type="Pfam" id="PF07963">
    <property type="entry name" value="N_methyl"/>
    <property type="match status" value="1"/>
</dbReference>
<keyword evidence="8" id="KW-0472">Membrane</keyword>
<dbReference type="PANTHER" id="PTHR38779">
    <property type="entry name" value="TYPE II SECRETION SYSTEM PROTEIN I-RELATED"/>
    <property type="match status" value="1"/>
</dbReference>
<comment type="PTM">
    <text evidence="9">Cleaved by prepilin peptidase.</text>
</comment>
<organism evidence="12 13">
    <name type="scientific">Rhodanobacter denitrificans</name>
    <dbReference type="NCBI Taxonomy" id="666685"/>
    <lineage>
        <taxon>Bacteria</taxon>
        <taxon>Pseudomonadati</taxon>
        <taxon>Pseudomonadota</taxon>
        <taxon>Gammaproteobacteria</taxon>
        <taxon>Lysobacterales</taxon>
        <taxon>Rhodanobacteraceae</taxon>
        <taxon>Rhodanobacter</taxon>
    </lineage>
</organism>
<dbReference type="AlphaFoldDB" id="A0A2W5KS70"/>
<evidence type="ECO:0000256" key="8">
    <source>
        <dbReference type="ARBA" id="ARBA00023136"/>
    </source>
</evidence>
<evidence type="ECO:0000256" key="4">
    <source>
        <dbReference type="ARBA" id="ARBA00022481"/>
    </source>
</evidence>
<protein>
    <recommendedName>
        <fullName evidence="9">Type II secretion system protein I</fullName>
        <shortName evidence="9">T2SS minor pseudopilin I</shortName>
    </recommendedName>
</protein>
<evidence type="ECO:0000256" key="9">
    <source>
        <dbReference type="RuleBase" id="RU368030"/>
    </source>
</evidence>
<comment type="subcellular location">
    <subcellularLocation>
        <location evidence="1 9">Cell inner membrane</location>
        <topology evidence="1 9">Single-pass membrane protein</topology>
    </subcellularLocation>
</comment>
<keyword evidence="7" id="KW-1133">Transmembrane helix</keyword>
<comment type="similarity">
    <text evidence="2 9">Belongs to the GSP I family.</text>
</comment>
<evidence type="ECO:0000256" key="2">
    <source>
        <dbReference type="ARBA" id="ARBA00008358"/>
    </source>
</evidence>
<dbReference type="InterPro" id="IPR012902">
    <property type="entry name" value="N_methyl_site"/>
</dbReference>
<comment type="function">
    <text evidence="9">Component of the type II secretion system required for the energy-dependent secretion of extracellular factors such as proteases and toxins from the periplasm.</text>
</comment>
<dbReference type="Gene3D" id="3.30.1300.30">
    <property type="entry name" value="GSPII I/J protein-like"/>
    <property type="match status" value="1"/>
</dbReference>
<reference evidence="12 13" key="1">
    <citation type="submission" date="2017-08" db="EMBL/GenBank/DDBJ databases">
        <title>Infants hospitalized years apart are colonized by the same room-sourced microbial strains.</title>
        <authorList>
            <person name="Brooks B."/>
            <person name="Olm M.R."/>
            <person name="Firek B.A."/>
            <person name="Baker R."/>
            <person name="Thomas B.C."/>
            <person name="Morowitz M.J."/>
            <person name="Banfield J.F."/>
        </authorList>
    </citation>
    <scope>NUCLEOTIDE SEQUENCE [LARGE SCALE GENOMIC DNA]</scope>
    <source>
        <strain evidence="12">S2_005_003_R2_42</strain>
    </source>
</reference>
<keyword evidence="6" id="KW-0812">Transmembrane</keyword>
<dbReference type="GO" id="GO:0015628">
    <property type="term" value="P:protein secretion by the type II secretion system"/>
    <property type="evidence" value="ECO:0007669"/>
    <property type="project" value="UniProtKB-UniRule"/>
</dbReference>
<dbReference type="PROSITE" id="PS00409">
    <property type="entry name" value="PROKAR_NTER_METHYL"/>
    <property type="match status" value="1"/>
</dbReference>
<dbReference type="PANTHER" id="PTHR38779:SF2">
    <property type="entry name" value="TYPE II SECRETION SYSTEM PROTEIN I-RELATED"/>
    <property type="match status" value="1"/>
</dbReference>
<keyword evidence="3" id="KW-1003">Cell membrane</keyword>
<dbReference type="EMBL" id="QFPO01000003">
    <property type="protein sequence ID" value="PZQ18308.1"/>
    <property type="molecule type" value="Genomic_DNA"/>
</dbReference>
<evidence type="ECO:0000256" key="1">
    <source>
        <dbReference type="ARBA" id="ARBA00004377"/>
    </source>
</evidence>
<evidence type="ECO:0000259" key="11">
    <source>
        <dbReference type="Pfam" id="PF02501"/>
    </source>
</evidence>
<dbReference type="NCBIfam" id="TIGR01707">
    <property type="entry name" value="gspI"/>
    <property type="match status" value="1"/>
</dbReference>
<evidence type="ECO:0000256" key="6">
    <source>
        <dbReference type="ARBA" id="ARBA00022692"/>
    </source>
</evidence>
<evidence type="ECO:0000256" key="10">
    <source>
        <dbReference type="SAM" id="MobiDB-lite"/>
    </source>
</evidence>
<evidence type="ECO:0000313" key="12">
    <source>
        <dbReference type="EMBL" id="PZQ18308.1"/>
    </source>
</evidence>
<dbReference type="NCBIfam" id="TIGR02532">
    <property type="entry name" value="IV_pilin_GFxxxE"/>
    <property type="match status" value="1"/>
</dbReference>
<dbReference type="InterPro" id="IPR045584">
    <property type="entry name" value="Pilin-like"/>
</dbReference>
<evidence type="ECO:0000256" key="7">
    <source>
        <dbReference type="ARBA" id="ARBA00022989"/>
    </source>
</evidence>
<keyword evidence="4 9" id="KW-0488">Methylation</keyword>
<proteinExistence type="inferred from homology"/>
<dbReference type="SUPFAM" id="SSF54523">
    <property type="entry name" value="Pili subunits"/>
    <property type="match status" value="1"/>
</dbReference>
<keyword evidence="5 9" id="KW-0997">Cell inner membrane</keyword>
<dbReference type="InterPro" id="IPR003413">
    <property type="entry name" value="T2SS_GspI_C"/>
</dbReference>